<dbReference type="EMBL" id="KV425994">
    <property type="protein sequence ID" value="KZV93177.1"/>
    <property type="molecule type" value="Genomic_DNA"/>
</dbReference>
<evidence type="ECO:0000313" key="2">
    <source>
        <dbReference type="Proteomes" id="UP000077266"/>
    </source>
</evidence>
<protein>
    <submittedName>
        <fullName evidence="1">Uncharacterized protein</fullName>
    </submittedName>
</protein>
<evidence type="ECO:0000313" key="1">
    <source>
        <dbReference type="EMBL" id="KZV93177.1"/>
    </source>
</evidence>
<proteinExistence type="predicted"/>
<dbReference type="AlphaFoldDB" id="A0A165IBQ1"/>
<accession>A0A165IBQ1</accession>
<name>A0A165IBQ1_EXIGL</name>
<reference evidence="1 2" key="1">
    <citation type="journal article" date="2016" name="Mol. Biol. Evol.">
        <title>Comparative Genomics of Early-Diverging Mushroom-Forming Fungi Provides Insights into the Origins of Lignocellulose Decay Capabilities.</title>
        <authorList>
            <person name="Nagy L.G."/>
            <person name="Riley R."/>
            <person name="Tritt A."/>
            <person name="Adam C."/>
            <person name="Daum C."/>
            <person name="Floudas D."/>
            <person name="Sun H."/>
            <person name="Yadav J.S."/>
            <person name="Pangilinan J."/>
            <person name="Larsson K.H."/>
            <person name="Matsuura K."/>
            <person name="Barry K."/>
            <person name="Labutti K."/>
            <person name="Kuo R."/>
            <person name="Ohm R.A."/>
            <person name="Bhattacharya S.S."/>
            <person name="Shirouzu T."/>
            <person name="Yoshinaga Y."/>
            <person name="Martin F.M."/>
            <person name="Grigoriev I.V."/>
            <person name="Hibbett D.S."/>
        </authorList>
    </citation>
    <scope>NUCLEOTIDE SEQUENCE [LARGE SCALE GENOMIC DNA]</scope>
    <source>
        <strain evidence="1 2">HHB12029</strain>
    </source>
</reference>
<sequence>MEPTYLDYDSAKAAAKCPHELCGQTHKLIVATIDDGPYHRTLVIKCPMFDFVVGQYEPDSGKVRCVVDLPNAQPRAQRPHVRCTARLAGCTRWADQRCKKCRTCCRMDRRGRCKVSSHKIDVRPPPPVAPDRLPAPVMRAPQPALPIQNEQPLPRRRIEVEIAFAMGDEGDKQYTAQASIEGDTFQIIGLSDAERKQLRIDKVAPGSLKMLDFETGDKRSIELDSKINLHPAIQTVVLFAIPVLLPWPPVYLSEYVDHIEQYATLLSSGVRKRRAFKDAFPFFVGPDHSFDVSNLVWEFLPHHVKTQYTTALQARRVRWEEVAEEAERRGWRPPPRPRYPELIIVID</sequence>
<dbReference type="Proteomes" id="UP000077266">
    <property type="component" value="Unassembled WGS sequence"/>
</dbReference>
<dbReference type="InParanoid" id="A0A165IBQ1"/>
<gene>
    <name evidence="1" type="ORF">EXIGLDRAFT_768296</name>
</gene>
<keyword evidence="2" id="KW-1185">Reference proteome</keyword>
<organism evidence="1 2">
    <name type="scientific">Exidia glandulosa HHB12029</name>
    <dbReference type="NCBI Taxonomy" id="1314781"/>
    <lineage>
        <taxon>Eukaryota</taxon>
        <taxon>Fungi</taxon>
        <taxon>Dikarya</taxon>
        <taxon>Basidiomycota</taxon>
        <taxon>Agaricomycotina</taxon>
        <taxon>Agaricomycetes</taxon>
        <taxon>Auriculariales</taxon>
        <taxon>Exidiaceae</taxon>
        <taxon>Exidia</taxon>
    </lineage>
</organism>